<dbReference type="PANTHER" id="PTHR32089:SF112">
    <property type="entry name" value="LYSOZYME-LIKE PROTEIN-RELATED"/>
    <property type="match status" value="1"/>
</dbReference>
<dbReference type="Pfam" id="PF00015">
    <property type="entry name" value="MCPsignal"/>
    <property type="match status" value="1"/>
</dbReference>
<dbReference type="PRINTS" id="PR00260">
    <property type="entry name" value="CHEMTRNSDUCR"/>
</dbReference>
<dbReference type="GO" id="GO:0016020">
    <property type="term" value="C:membrane"/>
    <property type="evidence" value="ECO:0007669"/>
    <property type="project" value="InterPro"/>
</dbReference>
<gene>
    <name evidence="6" type="ORF">JCM17846_31390</name>
</gene>
<dbReference type="Proteomes" id="UP000324996">
    <property type="component" value="Unassembled WGS sequence"/>
</dbReference>
<dbReference type="GO" id="GO:0006935">
    <property type="term" value="P:chemotaxis"/>
    <property type="evidence" value="ECO:0007669"/>
    <property type="project" value="InterPro"/>
</dbReference>
<dbReference type="GO" id="GO:0004888">
    <property type="term" value="F:transmembrane signaling receptor activity"/>
    <property type="evidence" value="ECO:0007669"/>
    <property type="project" value="InterPro"/>
</dbReference>
<accession>A0A5A7NBZ4</accession>
<dbReference type="InterPro" id="IPR000014">
    <property type="entry name" value="PAS"/>
</dbReference>
<dbReference type="InterPro" id="IPR004090">
    <property type="entry name" value="Chemotax_Me-accpt_rcpt"/>
</dbReference>
<dbReference type="InterPro" id="IPR000700">
    <property type="entry name" value="PAS-assoc_C"/>
</dbReference>
<dbReference type="InterPro" id="IPR001610">
    <property type="entry name" value="PAC"/>
</dbReference>
<evidence type="ECO:0000259" key="4">
    <source>
        <dbReference type="PROSITE" id="PS50111"/>
    </source>
</evidence>
<dbReference type="AlphaFoldDB" id="A0A5A7NBZ4"/>
<evidence type="ECO:0000313" key="7">
    <source>
        <dbReference type="Proteomes" id="UP000324996"/>
    </source>
</evidence>
<dbReference type="PROSITE" id="PS50113">
    <property type="entry name" value="PAC"/>
    <property type="match status" value="1"/>
</dbReference>
<dbReference type="CDD" id="cd00130">
    <property type="entry name" value="PAS"/>
    <property type="match status" value="1"/>
</dbReference>
<proteinExistence type="inferred from homology"/>
<dbReference type="InterPro" id="IPR013655">
    <property type="entry name" value="PAS_fold_3"/>
</dbReference>
<organism evidence="6 7">
    <name type="scientific">Iodidimonas nitroreducens</name>
    <dbReference type="NCBI Taxonomy" id="1236968"/>
    <lineage>
        <taxon>Bacteria</taxon>
        <taxon>Pseudomonadati</taxon>
        <taxon>Pseudomonadota</taxon>
        <taxon>Alphaproteobacteria</taxon>
        <taxon>Iodidimonadales</taxon>
        <taxon>Iodidimonadaceae</taxon>
        <taxon>Iodidimonas</taxon>
    </lineage>
</organism>
<keyword evidence="7" id="KW-1185">Reference proteome</keyword>
<evidence type="ECO:0000259" key="5">
    <source>
        <dbReference type="PROSITE" id="PS50113"/>
    </source>
</evidence>
<dbReference type="PROSITE" id="PS50111">
    <property type="entry name" value="CHEMOTAXIS_TRANSDUC_2"/>
    <property type="match status" value="1"/>
</dbReference>
<dbReference type="SUPFAM" id="SSF58104">
    <property type="entry name" value="Methyl-accepting chemotaxis protein (MCP) signaling domain"/>
    <property type="match status" value="1"/>
</dbReference>
<comment type="similarity">
    <text evidence="2">Belongs to the methyl-accepting chemotaxis (MCP) protein family.</text>
</comment>
<keyword evidence="1 3" id="KW-0807">Transducer</keyword>
<evidence type="ECO:0000256" key="3">
    <source>
        <dbReference type="PROSITE-ProRule" id="PRU00284"/>
    </source>
</evidence>
<sequence length="478" mass="51635">MIGKLWSSASAVDGTGDADAFIKALDMMLDGAQPINRFAGPQARLLDRLQALYTESVATAENARDMQERLELFENHSGIGLWDAVLHEGDPFHAQSHWRWSNEFRRLVGYRDQSDFPDQVNSWSDKLHPDDYQATADAFAAHLNDYSGQTVYDVVYRLQLRSGDYRWFRATGKARRDARGVPLRVSGSLIDVHEARTAQERIGKTAETCETVLRGVIGDVGNIAEAVDQAANQTATRAEDVSVQGERVALEIERNQGNLQTVSSAAEQMSASIQDVAQQANNTHQKSSLADAATREASGAVGQLADAVGDVGQTLDLIKTIADQTNLLALNATIEAARAGEAGRGFAVVASEVKNLATQSAKAAGEISSRLESMQDVSKRAVDRMEHVAELIAEVSQLTISVSAAVEEQTASSDEIARNVSEVASRNQSMIVSVQSINEAGRAAKGAGDLVHDESDRLRHRSGDLLKALDELISVIRG</sequence>
<dbReference type="Gene3D" id="1.10.287.950">
    <property type="entry name" value="Methyl-accepting chemotaxis protein"/>
    <property type="match status" value="1"/>
</dbReference>
<dbReference type="PANTHER" id="PTHR32089">
    <property type="entry name" value="METHYL-ACCEPTING CHEMOTAXIS PROTEIN MCPB"/>
    <property type="match status" value="1"/>
</dbReference>
<protein>
    <submittedName>
        <fullName evidence="6">Chemotaxis protein</fullName>
    </submittedName>
</protein>
<comment type="caution">
    <text evidence="6">The sequence shown here is derived from an EMBL/GenBank/DDBJ whole genome shotgun (WGS) entry which is preliminary data.</text>
</comment>
<dbReference type="InterPro" id="IPR004089">
    <property type="entry name" value="MCPsignal_dom"/>
</dbReference>
<evidence type="ECO:0000313" key="6">
    <source>
        <dbReference type="EMBL" id="GER05457.1"/>
    </source>
</evidence>
<name>A0A5A7NBZ4_9PROT</name>
<feature type="domain" description="Methyl-accepting transducer" evidence="4">
    <location>
        <begin position="223"/>
        <end position="445"/>
    </location>
</feature>
<dbReference type="Gene3D" id="3.30.450.20">
    <property type="entry name" value="PAS domain"/>
    <property type="match status" value="1"/>
</dbReference>
<evidence type="ECO:0000256" key="1">
    <source>
        <dbReference type="ARBA" id="ARBA00023224"/>
    </source>
</evidence>
<dbReference type="SUPFAM" id="SSF55785">
    <property type="entry name" value="PYP-like sensor domain (PAS domain)"/>
    <property type="match status" value="1"/>
</dbReference>
<evidence type="ECO:0000256" key="2">
    <source>
        <dbReference type="ARBA" id="ARBA00029447"/>
    </source>
</evidence>
<dbReference type="Pfam" id="PF08447">
    <property type="entry name" value="PAS_3"/>
    <property type="match status" value="1"/>
</dbReference>
<dbReference type="RefSeq" id="WP_081837315.1">
    <property type="nucleotide sequence ID" value="NZ_BKCN01000025.1"/>
</dbReference>
<feature type="domain" description="PAC" evidence="5">
    <location>
        <begin position="152"/>
        <end position="204"/>
    </location>
</feature>
<reference evidence="6 7" key="1">
    <citation type="submission" date="2019-09" db="EMBL/GenBank/DDBJ databases">
        <title>NBRP : Genome information of microbial organism related human and environment.</title>
        <authorList>
            <person name="Hattori M."/>
            <person name="Oshima K."/>
            <person name="Inaba H."/>
            <person name="Suda W."/>
            <person name="Sakamoto M."/>
            <person name="Iino T."/>
            <person name="Kitahara M."/>
            <person name="Oshida Y."/>
            <person name="Iida T."/>
            <person name="Kudo T."/>
            <person name="Itoh T."/>
            <person name="Ohkuma M."/>
        </authorList>
    </citation>
    <scope>NUCLEOTIDE SEQUENCE [LARGE SCALE GENOMIC DNA]</scope>
    <source>
        <strain evidence="6 7">Q-1</strain>
    </source>
</reference>
<dbReference type="SMART" id="SM00086">
    <property type="entry name" value="PAC"/>
    <property type="match status" value="1"/>
</dbReference>
<dbReference type="GO" id="GO:0007165">
    <property type="term" value="P:signal transduction"/>
    <property type="evidence" value="ECO:0007669"/>
    <property type="project" value="UniProtKB-KW"/>
</dbReference>
<dbReference type="InterPro" id="IPR035965">
    <property type="entry name" value="PAS-like_dom_sf"/>
</dbReference>
<dbReference type="EMBL" id="BKCN01000025">
    <property type="protein sequence ID" value="GER05457.1"/>
    <property type="molecule type" value="Genomic_DNA"/>
</dbReference>
<dbReference type="SMART" id="SM00283">
    <property type="entry name" value="MA"/>
    <property type="match status" value="1"/>
</dbReference>